<feature type="transmembrane region" description="Helical" evidence="1">
    <location>
        <begin position="50"/>
        <end position="83"/>
    </location>
</feature>
<sequence>MKKIGLLIAGVIAALILLGSIGPLIGMIISLAVGYFAFKEFVKTDSKFAKVVWVIIGLIAVTITASNFPAIIAVAAAYVLYLIYKNWNGKKEVAVESDDPFTNFEKQWAEIKKG</sequence>
<keyword evidence="2" id="KW-0966">Cell projection</keyword>
<protein>
    <submittedName>
        <fullName evidence="2">Flagellar basal body rod protein</fullName>
    </submittedName>
</protein>
<dbReference type="Proteomes" id="UP000626844">
    <property type="component" value="Unassembled WGS sequence"/>
</dbReference>
<dbReference type="EMBL" id="JACXAI010000004">
    <property type="protein sequence ID" value="MBD1379566.1"/>
    <property type="molecule type" value="Genomic_DNA"/>
</dbReference>
<keyword evidence="1" id="KW-0812">Transmembrane</keyword>
<evidence type="ECO:0000313" key="3">
    <source>
        <dbReference type="Proteomes" id="UP000626844"/>
    </source>
</evidence>
<name>A0A926NKM0_9BACI</name>
<gene>
    <name evidence="2" type="ORF">IC621_04930</name>
</gene>
<organism evidence="2 3">
    <name type="scientific">Metabacillus arenae</name>
    <dbReference type="NCBI Taxonomy" id="2771434"/>
    <lineage>
        <taxon>Bacteria</taxon>
        <taxon>Bacillati</taxon>
        <taxon>Bacillota</taxon>
        <taxon>Bacilli</taxon>
        <taxon>Bacillales</taxon>
        <taxon>Bacillaceae</taxon>
        <taxon>Metabacillus</taxon>
    </lineage>
</organism>
<reference evidence="2" key="1">
    <citation type="submission" date="2020-09" db="EMBL/GenBank/DDBJ databases">
        <title>A novel bacterium of genus Bacillus, isolated from South China Sea.</title>
        <authorList>
            <person name="Huang H."/>
            <person name="Mo K."/>
            <person name="Hu Y."/>
        </authorList>
    </citation>
    <scope>NUCLEOTIDE SEQUENCE</scope>
    <source>
        <strain evidence="2">IB182487</strain>
    </source>
</reference>
<evidence type="ECO:0000313" key="2">
    <source>
        <dbReference type="EMBL" id="MBD1379566.1"/>
    </source>
</evidence>
<keyword evidence="1" id="KW-0472">Membrane</keyword>
<keyword evidence="2" id="KW-0282">Flagellum</keyword>
<keyword evidence="2" id="KW-0969">Cilium</keyword>
<keyword evidence="3" id="KW-1185">Reference proteome</keyword>
<proteinExistence type="predicted"/>
<comment type="caution">
    <text evidence="2">The sequence shown here is derived from an EMBL/GenBank/DDBJ whole genome shotgun (WGS) entry which is preliminary data.</text>
</comment>
<dbReference type="RefSeq" id="WP_191156339.1">
    <property type="nucleotide sequence ID" value="NZ_JACXAI010000004.1"/>
</dbReference>
<dbReference type="AlphaFoldDB" id="A0A926NKM0"/>
<feature type="transmembrane region" description="Helical" evidence="1">
    <location>
        <begin position="7"/>
        <end position="38"/>
    </location>
</feature>
<accession>A0A926NKM0</accession>
<evidence type="ECO:0000256" key="1">
    <source>
        <dbReference type="SAM" id="Phobius"/>
    </source>
</evidence>
<keyword evidence="1" id="KW-1133">Transmembrane helix</keyword>